<feature type="compositionally biased region" description="Basic and acidic residues" evidence="1">
    <location>
        <begin position="139"/>
        <end position="149"/>
    </location>
</feature>
<name>A0AAX3BEV2_9SPIR</name>
<dbReference type="RefSeq" id="WP_271435725.1">
    <property type="nucleotide sequence ID" value="NZ_CP073355.1"/>
</dbReference>
<reference evidence="2" key="2">
    <citation type="submission" date="2022-06" db="EMBL/GenBank/DDBJ databases">
        <title>Thermospira aquatica gen. nov., sp. nov.</title>
        <authorList>
            <person name="Ben Ali Gam Z."/>
            <person name="Labat M."/>
        </authorList>
    </citation>
    <scope>NUCLEOTIDE SEQUENCE</scope>
    <source>
        <strain evidence="2">F1F22</strain>
    </source>
</reference>
<feature type="compositionally biased region" description="Basic and acidic residues" evidence="1">
    <location>
        <begin position="49"/>
        <end position="75"/>
    </location>
</feature>
<evidence type="ECO:0000313" key="2">
    <source>
        <dbReference type="EMBL" id="URA10599.1"/>
    </source>
</evidence>
<proteinExistence type="predicted"/>
<sequence>METWNTLITNFSTLGQLTANTFQGLTTGLAYLASSGWNVFPSPVSQDNRTQEREKAEKESMVATEGERRRREEERVKREQGYRLRRMWGTDPAWESGMEEYKKVYIEAIRNGMSEEEAHQYATSCAQRRVEEIQSQERAYAERRQRGDENSMPNVYGGTREEDTFRLTREDFERAKNADELFYKNHPEMKGKKIGDLSDSDPRKKEFIKEWLRYNAIIKERNKKDSPSTSTPSVSNPTQSVEVLEPSFLDRVEAFLSGSKNVLTVKNVIEENYDGTKRKGMTGYSIIKLQTGREVVKMRVNGVVWGEDSTIEDGQGGRDYEHPLQDGKYKLRYRPTTDPKSKYQVEVYRDTGNYENGVFVHRGYTSEGCIVLGDEKLSRSIYETLLKLVKQDAIIELRVGNRDLRSLEERRWRPLPWKSSIF</sequence>
<dbReference type="EMBL" id="CP073355">
    <property type="protein sequence ID" value="URA10599.1"/>
    <property type="molecule type" value="Genomic_DNA"/>
</dbReference>
<feature type="region of interest" description="Disordered" evidence="1">
    <location>
        <begin position="43"/>
        <end position="75"/>
    </location>
</feature>
<evidence type="ECO:0000256" key="1">
    <source>
        <dbReference type="SAM" id="MobiDB-lite"/>
    </source>
</evidence>
<dbReference type="KEGG" id="taqu:KDW03_02000"/>
<dbReference type="Proteomes" id="UP001056539">
    <property type="component" value="Chromosome"/>
</dbReference>
<feature type="region of interest" description="Disordered" evidence="1">
    <location>
        <begin position="136"/>
        <end position="167"/>
    </location>
</feature>
<protein>
    <recommendedName>
        <fullName evidence="4">DUF2778 domain-containing protein</fullName>
    </recommendedName>
</protein>
<dbReference type="AlphaFoldDB" id="A0AAX3BEV2"/>
<reference evidence="2" key="1">
    <citation type="submission" date="2021-04" db="EMBL/GenBank/DDBJ databases">
        <authorList>
            <person name="Postec A."/>
        </authorList>
    </citation>
    <scope>NUCLEOTIDE SEQUENCE</scope>
    <source>
        <strain evidence="2">F1F22</strain>
    </source>
</reference>
<evidence type="ECO:0000313" key="3">
    <source>
        <dbReference type="Proteomes" id="UP001056539"/>
    </source>
</evidence>
<accession>A0AAX3BEV2</accession>
<organism evidence="2 3">
    <name type="scientific">Thermospira aquatica</name>
    <dbReference type="NCBI Taxonomy" id="2828656"/>
    <lineage>
        <taxon>Bacteria</taxon>
        <taxon>Pseudomonadati</taxon>
        <taxon>Spirochaetota</taxon>
        <taxon>Spirochaetia</taxon>
        <taxon>Brevinematales</taxon>
        <taxon>Thermospiraceae</taxon>
        <taxon>Thermospira</taxon>
    </lineage>
</organism>
<gene>
    <name evidence="2" type="ORF">KDW03_02000</name>
</gene>
<evidence type="ECO:0008006" key="4">
    <source>
        <dbReference type="Google" id="ProtNLM"/>
    </source>
</evidence>
<keyword evidence="3" id="KW-1185">Reference proteome</keyword>